<proteinExistence type="predicted"/>
<sequence>MEEALRTVPAAEDITYVLVCGGVGSIASAVFLGFFTYYSQIQESYGGKTLNPPRFIVVELIEADCLCQSAKKGEMCLSEGSLRTSTAGLACRGLSPAAWKILYWLTSDFVTVPDEVAVEGMKKLAIGRGSDIPVVCGESSAANVGVMLQVANDESLRENWV</sequence>
<protein>
    <submittedName>
        <fullName evidence="3">Tryptophan synthase beta subunit-like PLP-dependent enzyme</fullName>
    </submittedName>
</protein>
<dbReference type="OrthoDB" id="10059875at2759"/>
<dbReference type="PANTHER" id="PTHR42937:SF1">
    <property type="entry name" value="DIAMINOPROPIONATE AMMONIA-LYASE"/>
    <property type="match status" value="1"/>
</dbReference>
<dbReference type="PANTHER" id="PTHR42937">
    <property type="match status" value="1"/>
</dbReference>
<dbReference type="Proteomes" id="UP000738349">
    <property type="component" value="Unassembled WGS sequence"/>
</dbReference>
<name>A0A9P9ERU3_9HYPO</name>
<keyword evidence="1" id="KW-0812">Transmembrane</keyword>
<dbReference type="InterPro" id="IPR036052">
    <property type="entry name" value="TrpB-like_PALP_sf"/>
</dbReference>
<organism evidence="3 4">
    <name type="scientific">Dactylonectria macrodidyma</name>
    <dbReference type="NCBI Taxonomy" id="307937"/>
    <lineage>
        <taxon>Eukaryota</taxon>
        <taxon>Fungi</taxon>
        <taxon>Dikarya</taxon>
        <taxon>Ascomycota</taxon>
        <taxon>Pezizomycotina</taxon>
        <taxon>Sordariomycetes</taxon>
        <taxon>Hypocreomycetidae</taxon>
        <taxon>Hypocreales</taxon>
        <taxon>Nectriaceae</taxon>
        <taxon>Dactylonectria</taxon>
    </lineage>
</organism>
<keyword evidence="4" id="KW-1185">Reference proteome</keyword>
<dbReference type="AlphaFoldDB" id="A0A9P9ERU3"/>
<accession>A0A9P9ERU3</accession>
<comment type="caution">
    <text evidence="3">The sequence shown here is derived from an EMBL/GenBank/DDBJ whole genome shotgun (WGS) entry which is preliminary data.</text>
</comment>
<evidence type="ECO:0000256" key="1">
    <source>
        <dbReference type="SAM" id="Phobius"/>
    </source>
</evidence>
<evidence type="ECO:0000313" key="3">
    <source>
        <dbReference type="EMBL" id="KAH7142055.1"/>
    </source>
</evidence>
<feature type="transmembrane region" description="Helical" evidence="1">
    <location>
        <begin position="14"/>
        <end position="38"/>
    </location>
</feature>
<evidence type="ECO:0000313" key="4">
    <source>
        <dbReference type="Proteomes" id="UP000738349"/>
    </source>
</evidence>
<dbReference type="Pfam" id="PF00291">
    <property type="entry name" value="PALP"/>
    <property type="match status" value="1"/>
</dbReference>
<dbReference type="SUPFAM" id="SSF53686">
    <property type="entry name" value="Tryptophan synthase beta subunit-like PLP-dependent enzymes"/>
    <property type="match status" value="1"/>
</dbReference>
<keyword evidence="1" id="KW-0472">Membrane</keyword>
<reference evidence="3" key="1">
    <citation type="journal article" date="2021" name="Nat. Commun.">
        <title>Genetic determinants of endophytism in the Arabidopsis root mycobiome.</title>
        <authorList>
            <person name="Mesny F."/>
            <person name="Miyauchi S."/>
            <person name="Thiergart T."/>
            <person name="Pickel B."/>
            <person name="Atanasova L."/>
            <person name="Karlsson M."/>
            <person name="Huettel B."/>
            <person name="Barry K.W."/>
            <person name="Haridas S."/>
            <person name="Chen C."/>
            <person name="Bauer D."/>
            <person name="Andreopoulos W."/>
            <person name="Pangilinan J."/>
            <person name="LaButti K."/>
            <person name="Riley R."/>
            <person name="Lipzen A."/>
            <person name="Clum A."/>
            <person name="Drula E."/>
            <person name="Henrissat B."/>
            <person name="Kohler A."/>
            <person name="Grigoriev I.V."/>
            <person name="Martin F.M."/>
            <person name="Hacquard S."/>
        </authorList>
    </citation>
    <scope>NUCLEOTIDE SEQUENCE</scope>
    <source>
        <strain evidence="3">MPI-CAGE-AT-0147</strain>
    </source>
</reference>
<dbReference type="EMBL" id="JAGMUV010000010">
    <property type="protein sequence ID" value="KAH7142055.1"/>
    <property type="molecule type" value="Genomic_DNA"/>
</dbReference>
<dbReference type="Gene3D" id="3.40.50.1100">
    <property type="match status" value="1"/>
</dbReference>
<feature type="domain" description="Tryptophan synthase beta chain-like PALP" evidence="2">
    <location>
        <begin position="9"/>
        <end position="158"/>
    </location>
</feature>
<gene>
    <name evidence="3" type="ORF">EDB81DRAFT_760884</name>
</gene>
<evidence type="ECO:0000259" key="2">
    <source>
        <dbReference type="Pfam" id="PF00291"/>
    </source>
</evidence>
<dbReference type="InterPro" id="IPR001926">
    <property type="entry name" value="TrpB-like_PALP"/>
</dbReference>
<keyword evidence="1" id="KW-1133">Transmembrane helix</keyword>